<name>A0A4C1SWW7_EUMVA</name>
<proteinExistence type="predicted"/>
<dbReference type="EMBL" id="BGZK01008025">
    <property type="protein sequence ID" value="GBP06679.1"/>
    <property type="molecule type" value="Genomic_DNA"/>
</dbReference>
<comment type="caution">
    <text evidence="2">The sequence shown here is derived from an EMBL/GenBank/DDBJ whole genome shotgun (WGS) entry which is preliminary data.</text>
</comment>
<evidence type="ECO:0000313" key="2">
    <source>
        <dbReference type="EMBL" id="GBP06679.1"/>
    </source>
</evidence>
<evidence type="ECO:0000313" key="3">
    <source>
        <dbReference type="Proteomes" id="UP000299102"/>
    </source>
</evidence>
<gene>
    <name evidence="2" type="ORF">EVAR_91348_1</name>
</gene>
<feature type="domain" description="V(D)J recombination-activating protein 1 RNase H" evidence="1">
    <location>
        <begin position="169"/>
        <end position="290"/>
    </location>
</feature>
<reference evidence="2 3" key="1">
    <citation type="journal article" date="2019" name="Commun. Biol.">
        <title>The bagworm genome reveals a unique fibroin gene that provides high tensile strength.</title>
        <authorList>
            <person name="Kono N."/>
            <person name="Nakamura H."/>
            <person name="Ohtoshi R."/>
            <person name="Tomita M."/>
            <person name="Numata K."/>
            <person name="Arakawa K."/>
        </authorList>
    </citation>
    <scope>NUCLEOTIDE SEQUENCE [LARGE SCALE GENOMIC DNA]</scope>
</reference>
<evidence type="ECO:0000259" key="1">
    <source>
        <dbReference type="Pfam" id="PF26100"/>
    </source>
</evidence>
<dbReference type="Proteomes" id="UP000299102">
    <property type="component" value="Unassembled WGS sequence"/>
</dbReference>
<sequence>MEECSIFTRKRKLADSTNDLTTKDLSDALSIKYTKDSERVRSQITKSVADASPLRLKRIKESIPTPTTAQIKKYGSEEALALFLDLELSKEKYEKLRTSLMRHGADVLPGYKHITQAKINSRPLRTEFTEVSAKANLQDLMDHTAKRLLESLPENEVEILPEKLTLISKWGCDGSSGQSVYKQRISSNDATISDGNMFMASVVPLRLKSDVSLHWKNPRPSSVHYCRPIMFQFAKESAELIRTTVKDIEEQISKIKLTRVQIGEGKYIECSYEFHLTMVDGKVVNELTGTTSTLSCPICKRVRRTSVI</sequence>
<keyword evidence="3" id="KW-1185">Reference proteome</keyword>
<organism evidence="2 3">
    <name type="scientific">Eumeta variegata</name>
    <name type="common">Bagworm moth</name>
    <name type="synonym">Eumeta japonica</name>
    <dbReference type="NCBI Taxonomy" id="151549"/>
    <lineage>
        <taxon>Eukaryota</taxon>
        <taxon>Metazoa</taxon>
        <taxon>Ecdysozoa</taxon>
        <taxon>Arthropoda</taxon>
        <taxon>Hexapoda</taxon>
        <taxon>Insecta</taxon>
        <taxon>Pterygota</taxon>
        <taxon>Neoptera</taxon>
        <taxon>Endopterygota</taxon>
        <taxon>Lepidoptera</taxon>
        <taxon>Glossata</taxon>
        <taxon>Ditrysia</taxon>
        <taxon>Tineoidea</taxon>
        <taxon>Psychidae</taxon>
        <taxon>Oiketicinae</taxon>
        <taxon>Eumeta</taxon>
    </lineage>
</organism>
<dbReference type="OrthoDB" id="7329189at2759"/>
<protein>
    <recommendedName>
        <fullName evidence="1">V(D)J recombination-activating protein 1 RNase H domain-containing protein</fullName>
    </recommendedName>
</protein>
<dbReference type="AlphaFoldDB" id="A0A4C1SWW7"/>
<accession>A0A4C1SWW7</accession>
<dbReference type="Pfam" id="PF26100">
    <property type="entry name" value="RAG1_RNase_H"/>
    <property type="match status" value="1"/>
</dbReference>
<dbReference type="InterPro" id="IPR058554">
    <property type="entry name" value="RAG1_RNase_H"/>
</dbReference>